<dbReference type="InterPro" id="IPR011044">
    <property type="entry name" value="Quino_amine_DH_bsu"/>
</dbReference>
<dbReference type="SUPFAM" id="SSF50969">
    <property type="entry name" value="YVTN repeat-like/Quinoprotein amine dehydrogenase"/>
    <property type="match status" value="1"/>
</dbReference>
<dbReference type="AlphaFoldDB" id="A0A3B0YRN5"/>
<dbReference type="EMBL" id="UOFJ01000605">
    <property type="protein sequence ID" value="VAW71524.1"/>
    <property type="molecule type" value="Genomic_DNA"/>
</dbReference>
<name>A0A3B0YRN5_9ZZZZ</name>
<protein>
    <submittedName>
        <fullName evidence="1">Uncharacterized protein</fullName>
    </submittedName>
</protein>
<feature type="non-terminal residue" evidence="1">
    <location>
        <position position="1"/>
    </location>
</feature>
<gene>
    <name evidence="1" type="ORF">MNBD_GAMMA10-2273</name>
</gene>
<organism evidence="1">
    <name type="scientific">hydrothermal vent metagenome</name>
    <dbReference type="NCBI Taxonomy" id="652676"/>
    <lineage>
        <taxon>unclassified sequences</taxon>
        <taxon>metagenomes</taxon>
        <taxon>ecological metagenomes</taxon>
    </lineage>
</organism>
<reference evidence="1" key="1">
    <citation type="submission" date="2018-06" db="EMBL/GenBank/DDBJ databases">
        <authorList>
            <person name="Zhirakovskaya E."/>
        </authorList>
    </citation>
    <scope>NUCLEOTIDE SEQUENCE</scope>
</reference>
<accession>A0A3B0YRN5</accession>
<proteinExistence type="predicted"/>
<evidence type="ECO:0000313" key="1">
    <source>
        <dbReference type="EMBL" id="VAW71524.1"/>
    </source>
</evidence>
<sequence length="225" mass="25146">YFNNSLWNVATGEKIKANIESISASDNDFSDDNHYFIQAEINHYPSLVDIQTTEFLQTMPLIVNSNKVSFRDNKSYYIDYGARAYNDTGSLGLFSIKPARQLAQITPSEYISCWTQLKDDSRLVMGLVNGDILVLDKKLTVLNHWSIGSKALKCEGGSQGKVWLASESSGLFEIDINKKTIANPVQWDDSISSLRVSSDGKYIALVNNDRGESRVSVYLNLNESP</sequence>